<dbReference type="EMBL" id="CAJFCW020000006">
    <property type="protein sequence ID" value="CAG9123745.1"/>
    <property type="molecule type" value="Genomic_DNA"/>
</dbReference>
<dbReference type="AlphaFoldDB" id="A0A811LLQ6"/>
<evidence type="ECO:0000313" key="1">
    <source>
        <dbReference type="EMBL" id="CAD5227858.1"/>
    </source>
</evidence>
<protein>
    <submittedName>
        <fullName evidence="1">Uncharacterized protein</fullName>
    </submittedName>
</protein>
<organism evidence="1 2">
    <name type="scientific">Bursaphelenchus okinawaensis</name>
    <dbReference type="NCBI Taxonomy" id="465554"/>
    <lineage>
        <taxon>Eukaryota</taxon>
        <taxon>Metazoa</taxon>
        <taxon>Ecdysozoa</taxon>
        <taxon>Nematoda</taxon>
        <taxon>Chromadorea</taxon>
        <taxon>Rhabditida</taxon>
        <taxon>Tylenchina</taxon>
        <taxon>Tylenchomorpha</taxon>
        <taxon>Aphelenchoidea</taxon>
        <taxon>Aphelenchoididae</taxon>
        <taxon>Bursaphelenchus</taxon>
    </lineage>
</organism>
<accession>A0A811LLQ6</accession>
<keyword evidence="2" id="KW-1185">Reference proteome</keyword>
<reference evidence="1" key="1">
    <citation type="submission" date="2020-09" db="EMBL/GenBank/DDBJ databases">
        <authorList>
            <person name="Kikuchi T."/>
        </authorList>
    </citation>
    <scope>NUCLEOTIDE SEQUENCE</scope>
    <source>
        <strain evidence="1">SH1</strain>
    </source>
</reference>
<dbReference type="Proteomes" id="UP000783686">
    <property type="component" value="Unassembled WGS sequence"/>
</dbReference>
<sequence length="77" mass="9250">MCQEAYSEVMKIKKTPKREQQRKLLSLLLNKPDEEYLSAFHFYTACSFMLLKEKYQPLKAEEFHSLYKLDNKLNQSN</sequence>
<name>A0A811LLQ6_9BILA</name>
<dbReference type="Proteomes" id="UP000614601">
    <property type="component" value="Unassembled WGS sequence"/>
</dbReference>
<evidence type="ECO:0000313" key="2">
    <source>
        <dbReference type="Proteomes" id="UP000614601"/>
    </source>
</evidence>
<comment type="caution">
    <text evidence="1">The sequence shown here is derived from an EMBL/GenBank/DDBJ whole genome shotgun (WGS) entry which is preliminary data.</text>
</comment>
<gene>
    <name evidence="1" type="ORF">BOKJ2_LOCUS12383</name>
</gene>
<proteinExistence type="predicted"/>
<dbReference type="EMBL" id="CAJFDH010000006">
    <property type="protein sequence ID" value="CAD5227858.1"/>
    <property type="molecule type" value="Genomic_DNA"/>
</dbReference>